<evidence type="ECO:0000313" key="6">
    <source>
        <dbReference type="EMBL" id="KAJ5314882.1"/>
    </source>
</evidence>
<accession>A0A9W9U386</accession>
<keyword evidence="4 5" id="KW-0472">Membrane</keyword>
<keyword evidence="3 5" id="KW-1133">Transmembrane helix</keyword>
<name>A0A9W9U386_9EURO</name>
<feature type="transmembrane region" description="Helical" evidence="5">
    <location>
        <begin position="142"/>
        <end position="165"/>
    </location>
</feature>
<comment type="subcellular location">
    <subcellularLocation>
        <location evidence="1">Membrane</location>
        <topology evidence="1">Multi-pass membrane protein</topology>
    </subcellularLocation>
</comment>
<dbReference type="EMBL" id="JAPZBO010000005">
    <property type="protein sequence ID" value="KAJ5314882.1"/>
    <property type="molecule type" value="Genomic_DNA"/>
</dbReference>
<dbReference type="Gene3D" id="1.20.1720.10">
    <property type="entry name" value="Multidrug resistance protein D"/>
    <property type="match status" value="1"/>
</dbReference>
<dbReference type="InterPro" id="IPR036259">
    <property type="entry name" value="MFS_trans_sf"/>
</dbReference>
<comment type="caution">
    <text evidence="6">The sequence shown here is derived from an EMBL/GenBank/DDBJ whole genome shotgun (WGS) entry which is preliminary data.</text>
</comment>
<proteinExistence type="predicted"/>
<evidence type="ECO:0000256" key="4">
    <source>
        <dbReference type="ARBA" id="ARBA00023136"/>
    </source>
</evidence>
<keyword evidence="7" id="KW-1185">Reference proteome</keyword>
<evidence type="ECO:0000256" key="3">
    <source>
        <dbReference type="ARBA" id="ARBA00022989"/>
    </source>
</evidence>
<reference evidence="6" key="2">
    <citation type="journal article" date="2023" name="IMA Fungus">
        <title>Comparative genomic study of the Penicillium genus elucidates a diverse pangenome and 15 lateral gene transfer events.</title>
        <authorList>
            <person name="Petersen C."/>
            <person name="Sorensen T."/>
            <person name="Nielsen M.R."/>
            <person name="Sondergaard T.E."/>
            <person name="Sorensen J.L."/>
            <person name="Fitzpatrick D.A."/>
            <person name="Frisvad J.C."/>
            <person name="Nielsen K.L."/>
        </authorList>
    </citation>
    <scope>NUCLEOTIDE SEQUENCE</scope>
    <source>
        <strain evidence="6">IBT 21472</strain>
    </source>
</reference>
<dbReference type="GO" id="GO:0005886">
    <property type="term" value="C:plasma membrane"/>
    <property type="evidence" value="ECO:0007669"/>
    <property type="project" value="TreeGrafter"/>
</dbReference>
<protein>
    <submittedName>
        <fullName evidence="6">Major facilitator superfamily domain general substrate transporter</fullName>
    </submittedName>
</protein>
<evidence type="ECO:0000256" key="1">
    <source>
        <dbReference type="ARBA" id="ARBA00004141"/>
    </source>
</evidence>
<evidence type="ECO:0000256" key="2">
    <source>
        <dbReference type="ARBA" id="ARBA00022692"/>
    </source>
</evidence>
<dbReference type="PANTHER" id="PTHR23501:SF198">
    <property type="entry name" value="AZOLE RESISTANCE PROTEIN 1-RELATED"/>
    <property type="match status" value="1"/>
</dbReference>
<evidence type="ECO:0000313" key="7">
    <source>
        <dbReference type="Proteomes" id="UP001147746"/>
    </source>
</evidence>
<organism evidence="6 7">
    <name type="scientific">Penicillium atrosanguineum</name>
    <dbReference type="NCBI Taxonomy" id="1132637"/>
    <lineage>
        <taxon>Eukaryota</taxon>
        <taxon>Fungi</taxon>
        <taxon>Dikarya</taxon>
        <taxon>Ascomycota</taxon>
        <taxon>Pezizomycotina</taxon>
        <taxon>Eurotiomycetes</taxon>
        <taxon>Eurotiomycetidae</taxon>
        <taxon>Eurotiales</taxon>
        <taxon>Aspergillaceae</taxon>
        <taxon>Penicillium</taxon>
    </lineage>
</organism>
<dbReference type="SUPFAM" id="SSF103473">
    <property type="entry name" value="MFS general substrate transporter"/>
    <property type="match status" value="1"/>
</dbReference>
<dbReference type="AlphaFoldDB" id="A0A9W9U386"/>
<reference evidence="6" key="1">
    <citation type="submission" date="2022-12" db="EMBL/GenBank/DDBJ databases">
        <authorList>
            <person name="Petersen C."/>
        </authorList>
    </citation>
    <scope>NUCLEOTIDE SEQUENCE</scope>
    <source>
        <strain evidence="6">IBT 21472</strain>
    </source>
</reference>
<sequence>MSCVESLAIIAAPLVGGALTQAFGCKWCFWDNLPIRGVSLATLFFLFSDPTTCQENHLTFTQKISELDLGIGTTAFDYYAPFMIFASVCMPIATGLMTTYDLNTSLAKIILYSGFVGFSEGIDFQPPQAAVQTALSTAEVNLGIGVILFGQSMGPAVFIAIAEVILTNQLLSSLKDAVPGLKPAYILIISLCVQIWESQKIFLFVRFEIHS</sequence>
<feature type="transmembrane region" description="Helical" evidence="5">
    <location>
        <begin position="78"/>
        <end position="100"/>
    </location>
</feature>
<gene>
    <name evidence="6" type="ORF">N7476_005189</name>
</gene>
<dbReference type="GO" id="GO:0022857">
    <property type="term" value="F:transmembrane transporter activity"/>
    <property type="evidence" value="ECO:0007669"/>
    <property type="project" value="TreeGrafter"/>
</dbReference>
<evidence type="ECO:0000256" key="5">
    <source>
        <dbReference type="SAM" id="Phobius"/>
    </source>
</evidence>
<keyword evidence="2 5" id="KW-0812">Transmembrane</keyword>
<dbReference type="PANTHER" id="PTHR23501">
    <property type="entry name" value="MAJOR FACILITATOR SUPERFAMILY"/>
    <property type="match status" value="1"/>
</dbReference>
<feature type="transmembrane region" description="Helical" evidence="5">
    <location>
        <begin position="185"/>
        <end position="205"/>
    </location>
</feature>
<dbReference type="Proteomes" id="UP001147746">
    <property type="component" value="Unassembled WGS sequence"/>
</dbReference>